<accession>G9AGA7</accession>
<evidence type="ECO:0000313" key="1">
    <source>
        <dbReference type="EMBL" id="CCF00089.1"/>
    </source>
</evidence>
<dbReference type="EMBL" id="HE616899">
    <property type="protein sequence ID" value="CCF00089.1"/>
    <property type="molecule type" value="Genomic_DNA"/>
</dbReference>
<sequence length="34" mass="3852">MLQGHVRPLAQDAAAMKCPRYFHAFSPIRVMPNP</sequence>
<dbReference type="HOGENOM" id="CLU_3375565_0_0_5"/>
<protein>
    <submittedName>
        <fullName evidence="1">Uncharacterized protein</fullName>
    </submittedName>
</protein>
<proteinExistence type="predicted"/>
<dbReference type="AlphaFoldDB" id="G9AGA7"/>
<geneLocation type="plasmid" evidence="1 2">
    <name>pSfHH103e</name>
</geneLocation>
<organism evidence="1 2">
    <name type="scientific">Sinorhizobium fredii (strain HH103)</name>
    <dbReference type="NCBI Taxonomy" id="1117943"/>
    <lineage>
        <taxon>Bacteria</taxon>
        <taxon>Pseudomonadati</taxon>
        <taxon>Pseudomonadota</taxon>
        <taxon>Alphaproteobacteria</taxon>
        <taxon>Hyphomicrobiales</taxon>
        <taxon>Rhizobiaceae</taxon>
        <taxon>Sinorhizobium/Ensifer group</taxon>
        <taxon>Sinorhizobium</taxon>
    </lineage>
</organism>
<gene>
    <name evidence="1" type="ordered locus">SFHH103_05626</name>
</gene>
<reference evidence="1 2" key="1">
    <citation type="journal article" date="2012" name="J. Bacteriol.">
        <title>Genome sequence of the soybean symbiont Sinorhizobium fredii HH103.</title>
        <authorList>
            <person name="Weidner S."/>
            <person name="Becker A."/>
            <person name="Bonilla I."/>
            <person name="Jaenicke S."/>
            <person name="Lloret J."/>
            <person name="Margaret I."/>
            <person name="Puhler A."/>
            <person name="Ruiz-Sainz J.E."/>
            <person name="Schneiker-Bekel S."/>
            <person name="Szczepanowski R."/>
            <person name="Vinardell J.M."/>
            <person name="Zehner S."/>
            <person name="Gottfert M."/>
        </authorList>
    </citation>
    <scope>NUCLEOTIDE SEQUENCE [LARGE SCALE GENOMIC DNA]</scope>
    <source>
        <strain evidence="1 2">HH103</strain>
        <plasmid evidence="2">pSfHH103e</plasmid>
    </source>
</reference>
<dbReference type="Proteomes" id="UP000007735">
    <property type="component" value="Plasmid pSfHH103e"/>
</dbReference>
<dbReference type="KEGG" id="sfh:SFHH103_05626"/>
<keyword evidence="1" id="KW-0614">Plasmid</keyword>
<evidence type="ECO:0000313" key="2">
    <source>
        <dbReference type="Proteomes" id="UP000007735"/>
    </source>
</evidence>
<name>G9AGA7_SINF1</name>